<feature type="domain" description="Fibronectin type III-like" evidence="5">
    <location>
        <begin position="583"/>
        <end position="653"/>
    </location>
</feature>
<dbReference type="SUPFAM" id="SSF52279">
    <property type="entry name" value="Beta-D-glucan exohydrolase, C-terminal domain"/>
    <property type="match status" value="1"/>
</dbReference>
<dbReference type="GO" id="GO:0005975">
    <property type="term" value="P:carbohydrate metabolic process"/>
    <property type="evidence" value="ECO:0007669"/>
    <property type="project" value="InterPro"/>
</dbReference>
<evidence type="ECO:0000313" key="6">
    <source>
        <dbReference type="EMBL" id="MCM1989450.1"/>
    </source>
</evidence>
<evidence type="ECO:0000259" key="5">
    <source>
        <dbReference type="SMART" id="SM01217"/>
    </source>
</evidence>
<reference evidence="6" key="1">
    <citation type="journal article" date="2021" name="mSystems">
        <title>Bacteria and Archaea Synergistically Convert Glycine Betaine to Biogenic Methane in the Formosa Cold Seep of the South China Sea.</title>
        <authorList>
            <person name="Li L."/>
            <person name="Zhang W."/>
            <person name="Zhang S."/>
            <person name="Song L."/>
            <person name="Sun Q."/>
            <person name="Zhang H."/>
            <person name="Xiang H."/>
            <person name="Dong X."/>
        </authorList>
    </citation>
    <scope>NUCLEOTIDE SEQUENCE</scope>
    <source>
        <strain evidence="6">ZWT</strain>
    </source>
</reference>
<dbReference type="Pfam" id="PF00933">
    <property type="entry name" value="Glyco_hydro_3"/>
    <property type="match status" value="1"/>
</dbReference>
<accession>A0A9J6NYD1</accession>
<keyword evidence="4" id="KW-0326">Glycosidase</keyword>
<dbReference type="InterPro" id="IPR019800">
    <property type="entry name" value="Glyco_hydro_3_AS"/>
</dbReference>
<dbReference type="PANTHER" id="PTHR42715:SF10">
    <property type="entry name" value="BETA-GLUCOSIDASE"/>
    <property type="match status" value="1"/>
</dbReference>
<dbReference type="InterPro" id="IPR017853">
    <property type="entry name" value="GH"/>
</dbReference>
<name>A0A9J6NYD1_9CLOT</name>
<comment type="caution">
    <text evidence="6">The sequence shown here is derived from an EMBL/GenBank/DDBJ whole genome shotgun (WGS) entry which is preliminary data.</text>
</comment>
<dbReference type="RefSeq" id="WP_250858445.1">
    <property type="nucleotide sequence ID" value="NZ_JAGSOJ010000001.1"/>
</dbReference>
<dbReference type="Gene3D" id="3.20.20.300">
    <property type="entry name" value="Glycoside hydrolase, family 3, N-terminal domain"/>
    <property type="match status" value="1"/>
</dbReference>
<dbReference type="Pfam" id="PF01915">
    <property type="entry name" value="Glyco_hydro_3_C"/>
    <property type="match status" value="1"/>
</dbReference>
<evidence type="ECO:0000313" key="7">
    <source>
        <dbReference type="Proteomes" id="UP001056429"/>
    </source>
</evidence>
<keyword evidence="3" id="KW-0119">Carbohydrate metabolism</keyword>
<dbReference type="InterPro" id="IPR036962">
    <property type="entry name" value="Glyco_hydro_3_N_sf"/>
</dbReference>
<dbReference type="EMBL" id="JAGSOJ010000001">
    <property type="protein sequence ID" value="MCM1989450.1"/>
    <property type="molecule type" value="Genomic_DNA"/>
</dbReference>
<gene>
    <name evidence="6" type="ORF">KDK92_06835</name>
</gene>
<dbReference type="Pfam" id="PF14310">
    <property type="entry name" value="Fn3-like"/>
    <property type="match status" value="1"/>
</dbReference>
<organism evidence="6 7">
    <name type="scientific">Oceanirhabdus seepicola</name>
    <dbReference type="NCBI Taxonomy" id="2828781"/>
    <lineage>
        <taxon>Bacteria</taxon>
        <taxon>Bacillati</taxon>
        <taxon>Bacillota</taxon>
        <taxon>Clostridia</taxon>
        <taxon>Eubacteriales</taxon>
        <taxon>Clostridiaceae</taxon>
        <taxon>Oceanirhabdus</taxon>
    </lineage>
</organism>
<dbReference type="SMART" id="SM01217">
    <property type="entry name" value="Fn3_like"/>
    <property type="match status" value="1"/>
</dbReference>
<evidence type="ECO:0000256" key="1">
    <source>
        <dbReference type="ARBA" id="ARBA00005336"/>
    </source>
</evidence>
<dbReference type="Proteomes" id="UP001056429">
    <property type="component" value="Unassembled WGS sequence"/>
</dbReference>
<dbReference type="InterPro" id="IPR036881">
    <property type="entry name" value="Glyco_hydro_3_C_sf"/>
</dbReference>
<dbReference type="PANTHER" id="PTHR42715">
    <property type="entry name" value="BETA-GLUCOSIDASE"/>
    <property type="match status" value="1"/>
</dbReference>
<evidence type="ECO:0000256" key="3">
    <source>
        <dbReference type="ARBA" id="ARBA00023277"/>
    </source>
</evidence>
<evidence type="ECO:0000256" key="4">
    <source>
        <dbReference type="RuleBase" id="RU361161"/>
    </source>
</evidence>
<evidence type="ECO:0000256" key="2">
    <source>
        <dbReference type="ARBA" id="ARBA00022801"/>
    </source>
</evidence>
<sequence>MINKIQEILAQITLEEKASLCSGLDFWTTQPVERLGLPSIMVTDGPHGLRKQSGESDHLGLNASVPATCFPSGVGLASSWDRDLIEEVGVALGKEAHTENVAVLLGPAVNIKRSPLCGRNFEYFSEDPYLASQIAKHHILGVQSQGVGTSIKHFAANNQEFKRFSVDTLVDERTLREIYYASFETAIKEAKPWTVMCAYNKLNGTYCSEHYNLLTEVLRDDWGFEGLVVSDWGAVNDRVEGIKAGMDLEMPGNGGLNDKKIVEAVKNGELDEQDLDKVVTRVLRLVSRSIENADETATFDKEAHNDLARKVASECMVLLKNEEKILPLNKNQKVMVVGELAQKARYQGGGSSHINPTFLNNALEEIKKEADVAFALGYVLDEDAPNADLEVEAVKLALENDVVVVFAGLPDRYESEGYDREHMDMPANQIHLIETLNKANKNVVVVLSNGSPIEISWLDNIKAVLEGYLGGQAGGGAIADILYGKVNPSGKLAETFPVKLRHNPSAINFPGKEDKVEYHEGLFVGYRYYDAKDIEPLFPFGYGLSYTTFKYTDIKVDKEEFEDTEEVKVTVKVKNVGDTVGKEIIQLYVRDIEACVIRPEKELKEFTKVELQPGEEKEVEFIISKRAFAYYNVDIKDWYVETGEFEILVGGSSSELPLSITVKVNSTVEIKKIFTVNSTMGAIMEHPVGSAIAQQMIQGFIGEMDLSQDDSMGNMMENMMENITLRGLAALSGGAFTDEMIQGLLMQLND</sequence>
<dbReference type="PRINTS" id="PR00133">
    <property type="entry name" value="GLHYDRLASE3"/>
</dbReference>
<dbReference type="InterPro" id="IPR002772">
    <property type="entry name" value="Glyco_hydro_3_C"/>
</dbReference>
<dbReference type="Gene3D" id="2.60.40.10">
    <property type="entry name" value="Immunoglobulins"/>
    <property type="match status" value="1"/>
</dbReference>
<keyword evidence="2 4" id="KW-0378">Hydrolase</keyword>
<dbReference type="FunFam" id="2.60.40.10:FF:000495">
    <property type="entry name" value="Periplasmic beta-glucosidase"/>
    <property type="match status" value="1"/>
</dbReference>
<keyword evidence="7" id="KW-1185">Reference proteome</keyword>
<dbReference type="PROSITE" id="PS00775">
    <property type="entry name" value="GLYCOSYL_HYDROL_F3"/>
    <property type="match status" value="1"/>
</dbReference>
<dbReference type="InterPro" id="IPR013783">
    <property type="entry name" value="Ig-like_fold"/>
</dbReference>
<protein>
    <submittedName>
        <fullName evidence="6">Glycoside hydrolase family 3 C-terminal domain-containing protein</fullName>
    </submittedName>
</protein>
<dbReference type="SUPFAM" id="SSF51445">
    <property type="entry name" value="(Trans)glycosidases"/>
    <property type="match status" value="1"/>
</dbReference>
<dbReference type="AlphaFoldDB" id="A0A9J6NYD1"/>
<reference evidence="6" key="2">
    <citation type="submission" date="2021-04" db="EMBL/GenBank/DDBJ databases">
        <authorList>
            <person name="Dong X."/>
        </authorList>
    </citation>
    <scope>NUCLEOTIDE SEQUENCE</scope>
    <source>
        <strain evidence="6">ZWT</strain>
    </source>
</reference>
<dbReference type="InterPro" id="IPR050288">
    <property type="entry name" value="Cellulose_deg_GH3"/>
</dbReference>
<proteinExistence type="inferred from homology"/>
<dbReference type="Gene3D" id="3.40.50.1700">
    <property type="entry name" value="Glycoside hydrolase family 3 C-terminal domain"/>
    <property type="match status" value="1"/>
</dbReference>
<comment type="similarity">
    <text evidence="1 4">Belongs to the glycosyl hydrolase 3 family.</text>
</comment>
<dbReference type="InterPro" id="IPR001764">
    <property type="entry name" value="Glyco_hydro_3_N"/>
</dbReference>
<dbReference type="GO" id="GO:0008422">
    <property type="term" value="F:beta-glucosidase activity"/>
    <property type="evidence" value="ECO:0007669"/>
    <property type="project" value="UniProtKB-ARBA"/>
</dbReference>
<dbReference type="InterPro" id="IPR026891">
    <property type="entry name" value="Fn3-like"/>
</dbReference>